<evidence type="ECO:0000313" key="10">
    <source>
        <dbReference type="EMBL" id="HIU94620.1"/>
    </source>
</evidence>
<dbReference type="GO" id="GO:0004177">
    <property type="term" value="F:aminopeptidase activity"/>
    <property type="evidence" value="ECO:0007669"/>
    <property type="project" value="UniProtKB-KW"/>
</dbReference>
<evidence type="ECO:0000256" key="9">
    <source>
        <dbReference type="ARBA" id="ARBA00023049"/>
    </source>
</evidence>
<dbReference type="EMBL" id="DVNZ01000175">
    <property type="protein sequence ID" value="HIU94620.1"/>
    <property type="molecule type" value="Genomic_DNA"/>
</dbReference>
<keyword evidence="6" id="KW-0645">Protease</keyword>
<dbReference type="Pfam" id="PF02073">
    <property type="entry name" value="Peptidase_M29"/>
    <property type="match status" value="1"/>
</dbReference>
<comment type="caution">
    <text evidence="10">The sequence shown here is derived from an EMBL/GenBank/DDBJ whole genome shotgun (WGS) entry which is preliminary data.</text>
</comment>
<evidence type="ECO:0000256" key="5">
    <source>
        <dbReference type="ARBA" id="ARBA00022438"/>
    </source>
</evidence>
<name>A0A9D1N3X5_9FIRM</name>
<dbReference type="InterPro" id="IPR035097">
    <property type="entry name" value="M29_N-terminal"/>
</dbReference>
<proteinExistence type="inferred from homology"/>
<accession>A0A9D1N3X5</accession>
<dbReference type="PRINTS" id="PR00919">
    <property type="entry name" value="THERMOPTASE"/>
</dbReference>
<evidence type="ECO:0000313" key="11">
    <source>
        <dbReference type="Proteomes" id="UP000824128"/>
    </source>
</evidence>
<sequence length="413" mass="44146">MDAARRDACLREYAALLVEVGLNLQPGQPLVIACPVEAAPFARLCAEAAYAAGCARVELEWRDDALSRLGYLHAADATFDVCPSWRRALRLDSLAGGAAFLSIHADDPAALAGVDAGRIARANRAAGEALRPFREATANNRVQWCVAAVPSRAWAAMVFPGVAEDEAQELLLQRILAAVRVRGDGTAAAAWRAHIARLEEVCGRLNALRLRALRYHNALGTELTVALPEGHFFAGGAERTADGLVFVPNMPTEELFTAPRRDGVNGRAVGSLPLVLDGNVVRGFALTFENGRIVRVEAQQGRELLERAIALDEGAAYLGEAALVPFDSPIAQMGTLFYDTLFDENAACHFAFGNAYPCIEGAEAMDEQQRRARGLNASITHVDFMVGTADLSVTGILPDGGEAPVMRDGVFAL</sequence>
<dbReference type="InterPro" id="IPR000787">
    <property type="entry name" value="Peptidase_M29"/>
</dbReference>
<keyword evidence="5 10" id="KW-0031">Aminopeptidase</keyword>
<comment type="cofactor">
    <cofactor evidence="1">
        <name>Co(2+)</name>
        <dbReference type="ChEBI" id="CHEBI:48828"/>
    </cofactor>
</comment>
<dbReference type="PANTHER" id="PTHR34448">
    <property type="entry name" value="AMINOPEPTIDASE"/>
    <property type="match status" value="1"/>
</dbReference>
<dbReference type="GO" id="GO:0046872">
    <property type="term" value="F:metal ion binding"/>
    <property type="evidence" value="ECO:0007669"/>
    <property type="project" value="UniProtKB-KW"/>
</dbReference>
<dbReference type="PROSITE" id="PS51257">
    <property type="entry name" value="PROKAR_LIPOPROTEIN"/>
    <property type="match status" value="1"/>
</dbReference>
<keyword evidence="8" id="KW-0378">Hydrolase</keyword>
<dbReference type="PANTHER" id="PTHR34448:SF3">
    <property type="entry name" value="AMINOPEPTIDASE AMPS"/>
    <property type="match status" value="1"/>
</dbReference>
<organism evidence="10 11">
    <name type="scientific">Candidatus Aphodomorpha intestinavium</name>
    <dbReference type="NCBI Taxonomy" id="2840672"/>
    <lineage>
        <taxon>Bacteria</taxon>
        <taxon>Bacillati</taxon>
        <taxon>Bacillota</taxon>
        <taxon>Clostridia</taxon>
        <taxon>Eubacteriales</taxon>
        <taxon>Candidatus Aphodomorpha</taxon>
    </lineage>
</organism>
<dbReference type="Gene3D" id="3.40.1830.10">
    <property type="entry name" value="Thermophilic metalloprotease (M29)"/>
    <property type="match status" value="1"/>
</dbReference>
<reference evidence="10" key="1">
    <citation type="submission" date="2020-10" db="EMBL/GenBank/DDBJ databases">
        <authorList>
            <person name="Gilroy R."/>
        </authorList>
    </citation>
    <scope>NUCLEOTIDE SEQUENCE</scope>
    <source>
        <strain evidence="10">ChiGjej2B2-16831</strain>
    </source>
</reference>
<evidence type="ECO:0000256" key="1">
    <source>
        <dbReference type="ARBA" id="ARBA00001941"/>
    </source>
</evidence>
<dbReference type="Proteomes" id="UP000824128">
    <property type="component" value="Unassembled WGS sequence"/>
</dbReference>
<dbReference type="GO" id="GO:0008237">
    <property type="term" value="F:metallopeptidase activity"/>
    <property type="evidence" value="ECO:0007669"/>
    <property type="project" value="UniProtKB-KW"/>
</dbReference>
<comment type="cofactor">
    <cofactor evidence="2">
        <name>Mg(2+)</name>
        <dbReference type="ChEBI" id="CHEBI:18420"/>
    </cofactor>
</comment>
<protein>
    <submittedName>
        <fullName evidence="10">Aminopeptidase</fullName>
    </submittedName>
</protein>
<evidence type="ECO:0000256" key="8">
    <source>
        <dbReference type="ARBA" id="ARBA00022801"/>
    </source>
</evidence>
<dbReference type="AlphaFoldDB" id="A0A9D1N3X5"/>
<evidence type="ECO:0000256" key="6">
    <source>
        <dbReference type="ARBA" id="ARBA00022670"/>
    </source>
</evidence>
<dbReference type="GO" id="GO:0006508">
    <property type="term" value="P:proteolysis"/>
    <property type="evidence" value="ECO:0007669"/>
    <property type="project" value="UniProtKB-KW"/>
</dbReference>
<evidence type="ECO:0000256" key="2">
    <source>
        <dbReference type="ARBA" id="ARBA00001946"/>
    </source>
</evidence>
<reference evidence="10" key="2">
    <citation type="journal article" date="2021" name="PeerJ">
        <title>Extensive microbial diversity within the chicken gut microbiome revealed by metagenomics and culture.</title>
        <authorList>
            <person name="Gilroy R."/>
            <person name="Ravi A."/>
            <person name="Getino M."/>
            <person name="Pursley I."/>
            <person name="Horton D.L."/>
            <person name="Alikhan N.F."/>
            <person name="Baker D."/>
            <person name="Gharbi K."/>
            <person name="Hall N."/>
            <person name="Watson M."/>
            <person name="Adriaenssens E.M."/>
            <person name="Foster-Nyarko E."/>
            <person name="Jarju S."/>
            <person name="Secka A."/>
            <person name="Antonio M."/>
            <person name="Oren A."/>
            <person name="Chaudhuri R.R."/>
            <person name="La Ragione R."/>
            <person name="Hildebrand F."/>
            <person name="Pallen M.J."/>
        </authorList>
    </citation>
    <scope>NUCLEOTIDE SEQUENCE</scope>
    <source>
        <strain evidence="10">ChiGjej2B2-16831</strain>
    </source>
</reference>
<evidence type="ECO:0000256" key="7">
    <source>
        <dbReference type="ARBA" id="ARBA00022723"/>
    </source>
</evidence>
<comment type="cofactor">
    <cofactor evidence="3">
        <name>Zn(2+)</name>
        <dbReference type="ChEBI" id="CHEBI:29105"/>
    </cofactor>
</comment>
<evidence type="ECO:0000256" key="3">
    <source>
        <dbReference type="ARBA" id="ARBA00001947"/>
    </source>
</evidence>
<gene>
    <name evidence="10" type="ORF">IAD24_05605</name>
</gene>
<comment type="similarity">
    <text evidence="4">Belongs to the peptidase M29 family.</text>
</comment>
<keyword evidence="9" id="KW-0482">Metalloprotease</keyword>
<evidence type="ECO:0000256" key="4">
    <source>
        <dbReference type="ARBA" id="ARBA00008236"/>
    </source>
</evidence>
<dbReference type="SUPFAM" id="SSF144052">
    <property type="entry name" value="Thermophilic metalloprotease-like"/>
    <property type="match status" value="1"/>
</dbReference>
<keyword evidence="7" id="KW-0479">Metal-binding</keyword>
<dbReference type="InterPro" id="IPR052170">
    <property type="entry name" value="M29_Exopeptidase"/>
</dbReference>